<dbReference type="STRING" id="709015.GCA_000472485_00074"/>
<keyword evidence="1" id="KW-0479">Metal-binding</keyword>
<protein>
    <submittedName>
        <fullName evidence="3">MBL fold metallo-hydrolase</fullName>
    </submittedName>
</protein>
<evidence type="ECO:0000313" key="4">
    <source>
        <dbReference type="Proteomes" id="UP000266292"/>
    </source>
</evidence>
<dbReference type="Gene3D" id="3.40.250.10">
    <property type="entry name" value="Rhodanese-like domain"/>
    <property type="match status" value="2"/>
</dbReference>
<dbReference type="CDD" id="cd07724">
    <property type="entry name" value="POD-like_MBL-fold"/>
    <property type="match status" value="1"/>
</dbReference>
<dbReference type="GO" id="GO:0006749">
    <property type="term" value="P:glutathione metabolic process"/>
    <property type="evidence" value="ECO:0007669"/>
    <property type="project" value="InterPro"/>
</dbReference>
<evidence type="ECO:0000259" key="2">
    <source>
        <dbReference type="PROSITE" id="PS50206"/>
    </source>
</evidence>
<dbReference type="SUPFAM" id="SSF56281">
    <property type="entry name" value="Metallo-hydrolase/oxidoreductase"/>
    <property type="match status" value="1"/>
</dbReference>
<evidence type="ECO:0000256" key="1">
    <source>
        <dbReference type="ARBA" id="ARBA00022723"/>
    </source>
</evidence>
<keyword evidence="3" id="KW-0378">Hydrolase</keyword>
<dbReference type="SUPFAM" id="SSF52821">
    <property type="entry name" value="Rhodanese/Cell cycle control phosphatase"/>
    <property type="match status" value="2"/>
</dbReference>
<evidence type="ECO:0000313" key="3">
    <source>
        <dbReference type="EMBL" id="ARS38092.1"/>
    </source>
</evidence>
<feature type="domain" description="Rhodanese" evidence="2">
    <location>
        <begin position="265"/>
        <end position="304"/>
    </location>
</feature>
<dbReference type="SMART" id="SM00849">
    <property type="entry name" value="Lactamase_B"/>
    <property type="match status" value="1"/>
</dbReference>
<dbReference type="Proteomes" id="UP000266292">
    <property type="component" value="Plasmid unnamed"/>
</dbReference>
<geneLocation type="plasmid" evidence="3 4">
    <name>unnamed</name>
</geneLocation>
<dbReference type="OrthoDB" id="9784009at2"/>
<dbReference type="PANTHER" id="PTHR43084">
    <property type="entry name" value="PERSULFIDE DIOXYGENASE ETHE1"/>
    <property type="match status" value="1"/>
</dbReference>
<sequence>MYIERFYDEGLAHASYAVLSEKQVAFVDPARDPQPYLSFAERHGAKVVAVVETHLHADFVSGHLEIRDIANAPVYVSQLAEATYPHTAFDQGDEITVGEIALKALNTPGHSPDSISILVLDEQGREQAVFSGDTLFVGDVGRPDLREDSNDSRTRREDMARQLYHSTRQVLMQLDKDVKVYPAHGAGSLCGKSISSELSSTIGQEAAHNYALQPMSEDAFVQVLLKEQPYIPKYFSHDVAWNRRGAGAFKKCVEAVPRLNKYASLQQDVLLVDTRPEWQFKAGHLPGAINIMDGKEFETWLGSLIGPEEEFYLLAENEEALEVLIRKAAKIGYEQNIKGALQVPTCGQQPSSKIDLGAFREHPQDFTIVDLRNESEVKKDEIFKDAVHIPLPELPGRASEIRKDKPVVVHCASGYRSAIGASILEKVVDAPVYDLGEAVKEFKQPIVKAAE</sequence>
<reference evidence="4" key="1">
    <citation type="submission" date="2017-05" db="EMBL/GenBank/DDBJ databases">
        <authorList>
            <person name="Ray J."/>
            <person name="Price M."/>
            <person name="Deutschbauer A."/>
        </authorList>
    </citation>
    <scope>NUCLEOTIDE SEQUENCE [LARGE SCALE GENOMIC DNA]</scope>
    <source>
        <strain evidence="4">DSM 19842</strain>
        <plasmid evidence="4">unnamed</plasmid>
    </source>
</reference>
<accession>A0A1X9YZ79</accession>
<dbReference type="FunFam" id="3.60.15.10:FF:000030">
    <property type="entry name" value="Metallo-beta-lactamase family protein"/>
    <property type="match status" value="1"/>
</dbReference>
<dbReference type="GO" id="GO:0016787">
    <property type="term" value="F:hydrolase activity"/>
    <property type="evidence" value="ECO:0007669"/>
    <property type="project" value="UniProtKB-KW"/>
</dbReference>
<dbReference type="SMART" id="SM00450">
    <property type="entry name" value="RHOD"/>
    <property type="match status" value="2"/>
</dbReference>
<dbReference type="InterPro" id="IPR036873">
    <property type="entry name" value="Rhodanese-like_dom_sf"/>
</dbReference>
<proteinExistence type="predicted"/>
<dbReference type="GO" id="GO:0050313">
    <property type="term" value="F:sulfur dioxygenase activity"/>
    <property type="evidence" value="ECO:0007669"/>
    <property type="project" value="InterPro"/>
</dbReference>
<dbReference type="PROSITE" id="PS50206">
    <property type="entry name" value="RHODANESE_3"/>
    <property type="match status" value="2"/>
</dbReference>
<dbReference type="GO" id="GO:0070813">
    <property type="term" value="P:hydrogen sulfide metabolic process"/>
    <property type="evidence" value="ECO:0007669"/>
    <property type="project" value="TreeGrafter"/>
</dbReference>
<dbReference type="KEGG" id="pact:CA264_21330"/>
<dbReference type="InterPro" id="IPR044528">
    <property type="entry name" value="POD-like_MBL-fold"/>
</dbReference>
<dbReference type="EMBL" id="CP021236">
    <property type="protein sequence ID" value="ARS38092.1"/>
    <property type="molecule type" value="Genomic_DNA"/>
</dbReference>
<dbReference type="RefSeq" id="WP_025603846.1">
    <property type="nucleotide sequence ID" value="NZ_CP021236.1"/>
</dbReference>
<dbReference type="GO" id="GO:0046872">
    <property type="term" value="F:metal ion binding"/>
    <property type="evidence" value="ECO:0007669"/>
    <property type="project" value="UniProtKB-KW"/>
</dbReference>
<dbReference type="CDD" id="cd00158">
    <property type="entry name" value="RHOD"/>
    <property type="match status" value="1"/>
</dbReference>
<dbReference type="InterPro" id="IPR051682">
    <property type="entry name" value="Mito_Persulfide_Diox"/>
</dbReference>
<dbReference type="Pfam" id="PF00753">
    <property type="entry name" value="Lactamase_B"/>
    <property type="match status" value="1"/>
</dbReference>
<keyword evidence="3" id="KW-0614">Plasmid</keyword>
<name>A0A1X9YZ79_9BACT</name>
<dbReference type="Pfam" id="PF00581">
    <property type="entry name" value="Rhodanese"/>
    <property type="match status" value="2"/>
</dbReference>
<dbReference type="InterPro" id="IPR001763">
    <property type="entry name" value="Rhodanese-like_dom"/>
</dbReference>
<dbReference type="InterPro" id="IPR036866">
    <property type="entry name" value="RibonucZ/Hydroxyglut_hydro"/>
</dbReference>
<dbReference type="PANTHER" id="PTHR43084:SF1">
    <property type="entry name" value="PERSULFIDE DIOXYGENASE ETHE1, MITOCHONDRIAL"/>
    <property type="match status" value="1"/>
</dbReference>
<dbReference type="AlphaFoldDB" id="A0A1X9YZ79"/>
<feature type="domain" description="Rhodanese" evidence="2">
    <location>
        <begin position="362"/>
        <end position="448"/>
    </location>
</feature>
<dbReference type="Gene3D" id="3.60.15.10">
    <property type="entry name" value="Ribonuclease Z/Hydroxyacylglutathione hydrolase-like"/>
    <property type="match status" value="1"/>
</dbReference>
<dbReference type="InterPro" id="IPR001279">
    <property type="entry name" value="Metallo-B-lactamas"/>
</dbReference>
<keyword evidence="4" id="KW-1185">Reference proteome</keyword>
<organism evidence="3 4">
    <name type="scientific">Pontibacter actiniarum</name>
    <dbReference type="NCBI Taxonomy" id="323450"/>
    <lineage>
        <taxon>Bacteria</taxon>
        <taxon>Pseudomonadati</taxon>
        <taxon>Bacteroidota</taxon>
        <taxon>Cytophagia</taxon>
        <taxon>Cytophagales</taxon>
        <taxon>Hymenobacteraceae</taxon>
        <taxon>Pontibacter</taxon>
    </lineage>
</organism>
<gene>
    <name evidence="3" type="ORF">CA264_21330</name>
</gene>